<keyword evidence="3" id="KW-1185">Reference proteome</keyword>
<dbReference type="InterPro" id="IPR006179">
    <property type="entry name" value="5_nucleotidase/apyrase"/>
</dbReference>
<dbReference type="Gene3D" id="3.90.780.10">
    <property type="entry name" value="5'-Nucleotidase, C-terminal domain"/>
    <property type="match status" value="1"/>
</dbReference>
<protein>
    <submittedName>
        <fullName evidence="2">5'-nucleotidase C-terminal domain-containing protein</fullName>
    </submittedName>
</protein>
<evidence type="ECO:0000313" key="2">
    <source>
        <dbReference type="EMBL" id="MBA5630110.1"/>
    </source>
</evidence>
<comment type="caution">
    <text evidence="2">The sequence shown here is derived from an EMBL/GenBank/DDBJ whole genome shotgun (WGS) entry which is preliminary data.</text>
</comment>
<dbReference type="EMBL" id="JACDZE010000003">
    <property type="protein sequence ID" value="MBA5630110.1"/>
    <property type="molecule type" value="Genomic_DNA"/>
</dbReference>
<dbReference type="AlphaFoldDB" id="A0A838ZT01"/>
<dbReference type="PANTHER" id="PTHR11575:SF24">
    <property type="entry name" value="5'-NUCLEOTIDASE"/>
    <property type="match status" value="1"/>
</dbReference>
<dbReference type="Proteomes" id="UP000552241">
    <property type="component" value="Unassembled WGS sequence"/>
</dbReference>
<organism evidence="2 3">
    <name type="scientific">Moheibacter lacus</name>
    <dbReference type="NCBI Taxonomy" id="2745851"/>
    <lineage>
        <taxon>Bacteria</taxon>
        <taxon>Pseudomonadati</taxon>
        <taxon>Bacteroidota</taxon>
        <taxon>Flavobacteriia</taxon>
        <taxon>Flavobacteriales</taxon>
        <taxon>Weeksellaceae</taxon>
        <taxon>Moheibacter</taxon>
    </lineage>
</organism>
<dbReference type="InterPro" id="IPR036907">
    <property type="entry name" value="5'-Nucleotdase_C_sf"/>
</dbReference>
<dbReference type="Pfam" id="PF02872">
    <property type="entry name" value="5_nucleotid_C"/>
    <property type="match status" value="1"/>
</dbReference>
<dbReference type="PROSITE" id="PS51257">
    <property type="entry name" value="PROKAR_LIPOPROTEIN"/>
    <property type="match status" value="1"/>
</dbReference>
<dbReference type="RefSeq" id="WP_182043715.1">
    <property type="nucleotide sequence ID" value="NZ_JACDZE010000003.1"/>
</dbReference>
<dbReference type="GO" id="GO:0009166">
    <property type="term" value="P:nucleotide catabolic process"/>
    <property type="evidence" value="ECO:0007669"/>
    <property type="project" value="InterPro"/>
</dbReference>
<dbReference type="SUPFAM" id="SSF55816">
    <property type="entry name" value="5'-nucleotidase (syn. UDP-sugar hydrolase), C-terminal domain"/>
    <property type="match status" value="1"/>
</dbReference>
<sequence>MKKLSFSLLFVSILFSSCSKQLYQVQKANFTENTSINSNLKEDQKMNTMIAPYKLELEQTMDKVISYTPIDLPKDGFNSALANLSCDMVLEESNLIFEQKHGEEIDLCVLNWGGIRRSFTKGDLTVKNVYELMPFDNEVVVATVSGEKIKEMFQFMSNASLGHPLSGIQFISNDENSILINGEKLDLNKNYTVVTNDFLLKGGDQMNFFIDPISVENLNIKQRDIMMQYFEKYDTVQVNLDKRILDK</sequence>
<evidence type="ECO:0000259" key="1">
    <source>
        <dbReference type="Pfam" id="PF02872"/>
    </source>
</evidence>
<proteinExistence type="predicted"/>
<gene>
    <name evidence="2" type="ORF">HU137_10035</name>
</gene>
<dbReference type="PRINTS" id="PR01607">
    <property type="entry name" value="APYRASEFAMLY"/>
</dbReference>
<dbReference type="PANTHER" id="PTHR11575">
    <property type="entry name" value="5'-NUCLEOTIDASE-RELATED"/>
    <property type="match status" value="1"/>
</dbReference>
<accession>A0A838ZT01</accession>
<dbReference type="GO" id="GO:0016787">
    <property type="term" value="F:hydrolase activity"/>
    <property type="evidence" value="ECO:0007669"/>
    <property type="project" value="InterPro"/>
</dbReference>
<feature type="domain" description="5'-Nucleotidase C-terminal" evidence="1">
    <location>
        <begin position="79"/>
        <end position="209"/>
    </location>
</feature>
<evidence type="ECO:0000313" key="3">
    <source>
        <dbReference type="Proteomes" id="UP000552241"/>
    </source>
</evidence>
<name>A0A838ZT01_9FLAO</name>
<dbReference type="InterPro" id="IPR008334">
    <property type="entry name" value="5'-Nucleotdase_C"/>
</dbReference>
<reference evidence="2 3" key="1">
    <citation type="submission" date="2020-07" db="EMBL/GenBank/DDBJ databases">
        <title>Moheibacter lacus sp. nov., a member of the family Flavobacteriaceae isolated from freshwater lake sediment.</title>
        <authorList>
            <person name="Liu Y."/>
        </authorList>
    </citation>
    <scope>NUCLEOTIDE SEQUENCE [LARGE SCALE GENOMIC DNA]</scope>
    <source>
        <strain evidence="2 3">BDHS18</strain>
    </source>
</reference>